<organism evidence="2">
    <name type="scientific">Cucumis melo</name>
    <name type="common">Muskmelon</name>
    <dbReference type="NCBI Taxonomy" id="3656"/>
    <lineage>
        <taxon>Eukaryota</taxon>
        <taxon>Viridiplantae</taxon>
        <taxon>Streptophyta</taxon>
        <taxon>Embryophyta</taxon>
        <taxon>Tracheophyta</taxon>
        <taxon>Spermatophyta</taxon>
        <taxon>Magnoliopsida</taxon>
        <taxon>eudicotyledons</taxon>
        <taxon>Gunneridae</taxon>
        <taxon>Pentapetalae</taxon>
        <taxon>rosids</taxon>
        <taxon>fabids</taxon>
        <taxon>Cucurbitales</taxon>
        <taxon>Cucurbitaceae</taxon>
        <taxon>Benincaseae</taxon>
        <taxon>Cucumis</taxon>
    </lineage>
</organism>
<evidence type="ECO:0000313" key="2">
    <source>
        <dbReference type="EnsemblPlants" id="MELO3C021750.2.1"/>
    </source>
</evidence>
<name>A0A9I9DPN8_CUCME</name>
<dbReference type="EnsemblPlants" id="MELO3C021750.2.1">
    <property type="protein sequence ID" value="MELO3C021750.2.1"/>
    <property type="gene ID" value="MELO3C021750.2"/>
</dbReference>
<protein>
    <submittedName>
        <fullName evidence="2">Uncharacterized protein</fullName>
    </submittedName>
</protein>
<dbReference type="Gramene" id="MELO3C021750.2.1">
    <property type="protein sequence ID" value="MELO3C021750.2.1"/>
    <property type="gene ID" value="MELO3C021750.2"/>
</dbReference>
<proteinExistence type="predicted"/>
<dbReference type="AlphaFoldDB" id="A0A9I9DPN8"/>
<accession>A0A9I9DPN8</accession>
<sequence>MATKWRGRETPAWLFDADGRRGRMSRPAEQGVTKGMGETPASEVRGGWEMRENERRAECATKKVKRRDLLDVFVVCFLLW</sequence>
<feature type="region of interest" description="Disordered" evidence="1">
    <location>
        <begin position="19"/>
        <end position="42"/>
    </location>
</feature>
<evidence type="ECO:0000256" key="1">
    <source>
        <dbReference type="SAM" id="MobiDB-lite"/>
    </source>
</evidence>
<reference evidence="2" key="1">
    <citation type="submission" date="2023-03" db="UniProtKB">
        <authorList>
            <consortium name="EnsemblPlants"/>
        </authorList>
    </citation>
    <scope>IDENTIFICATION</scope>
</reference>